<dbReference type="STRING" id="8022.A0A060YBJ4"/>
<feature type="non-terminal residue" evidence="6">
    <location>
        <position position="1"/>
    </location>
</feature>
<dbReference type="GO" id="GO:0006493">
    <property type="term" value="P:protein O-linked glycosylation"/>
    <property type="evidence" value="ECO:0007669"/>
    <property type="project" value="InterPro"/>
</dbReference>
<reference evidence="6" key="1">
    <citation type="journal article" date="2014" name="Nat. Commun.">
        <title>The rainbow trout genome provides novel insights into evolution after whole-genome duplication in vertebrates.</title>
        <authorList>
            <person name="Berthelot C."/>
            <person name="Brunet F."/>
            <person name="Chalopin D."/>
            <person name="Juanchich A."/>
            <person name="Bernard M."/>
            <person name="Noel B."/>
            <person name="Bento P."/>
            <person name="Da Silva C."/>
            <person name="Labadie K."/>
            <person name="Alberti A."/>
            <person name="Aury J.M."/>
            <person name="Louis A."/>
            <person name="Dehais P."/>
            <person name="Bardou P."/>
            <person name="Montfort J."/>
            <person name="Klopp C."/>
            <person name="Cabau C."/>
            <person name="Gaspin C."/>
            <person name="Thorgaard G.H."/>
            <person name="Boussaha M."/>
            <person name="Quillet E."/>
            <person name="Guyomard R."/>
            <person name="Galiana D."/>
            <person name="Bobe J."/>
            <person name="Volff J.N."/>
            <person name="Genet C."/>
            <person name="Wincker P."/>
            <person name="Jaillon O."/>
            <person name="Roest Crollius H."/>
            <person name="Guiguen Y."/>
        </authorList>
    </citation>
    <scope>NUCLEOTIDE SEQUENCE [LARGE SCALE GENOMIC DNA]</scope>
</reference>
<evidence type="ECO:0000313" key="6">
    <source>
        <dbReference type="EMBL" id="CDQ89308.1"/>
    </source>
</evidence>
<evidence type="ECO:0000256" key="2">
    <source>
        <dbReference type="ARBA" id="ARBA00022679"/>
    </source>
</evidence>
<dbReference type="EMBL" id="FR909385">
    <property type="protein sequence ID" value="CDQ89308.1"/>
    <property type="molecule type" value="Genomic_DNA"/>
</dbReference>
<dbReference type="Gene3D" id="3.40.50.2000">
    <property type="entry name" value="Glycogen Phosphorylase B"/>
    <property type="match status" value="1"/>
</dbReference>
<keyword evidence="2" id="KW-0808">Transferase</keyword>
<dbReference type="PANTHER" id="PTHR44366">
    <property type="entry name" value="UDP-N-ACETYLGLUCOSAMINE--PEPTIDE N-ACETYLGLUCOSAMINYLTRANSFERASE 110 KDA SUBUNIT"/>
    <property type="match status" value="1"/>
</dbReference>
<dbReference type="GO" id="GO:0097363">
    <property type="term" value="F:protein O-acetylglucosaminyltransferase activity"/>
    <property type="evidence" value="ECO:0007669"/>
    <property type="project" value="TreeGrafter"/>
</dbReference>
<dbReference type="Pfam" id="PF13844">
    <property type="entry name" value="Glyco_transf_41"/>
    <property type="match status" value="1"/>
</dbReference>
<evidence type="ECO:0000256" key="4">
    <source>
        <dbReference type="ARBA" id="ARBA00022803"/>
    </source>
</evidence>
<gene>
    <name evidence="6" type="ORF">GSONMT00039084001</name>
</gene>
<evidence type="ECO:0000259" key="5">
    <source>
        <dbReference type="Pfam" id="PF13844"/>
    </source>
</evidence>
<evidence type="ECO:0000256" key="3">
    <source>
        <dbReference type="ARBA" id="ARBA00022737"/>
    </source>
</evidence>
<evidence type="ECO:0000256" key="1">
    <source>
        <dbReference type="ARBA" id="ARBA00004922"/>
    </source>
</evidence>
<keyword evidence="3" id="KW-0677">Repeat</keyword>
<accession>A0A060YBJ4</accession>
<dbReference type="Proteomes" id="UP000193380">
    <property type="component" value="Unassembled WGS sequence"/>
</dbReference>
<keyword evidence="4" id="KW-0802">TPR repeat</keyword>
<sequence length="185" mass="20773">ILKRVPNSILWLLRFPAVGEPNIQQYAQNFGLPGSRIIFSPVAPKEEHVRRGQLADVCLDTPLCNGHTTGMDVLWAGTPMVTMPGETLASRVAASQLQCLGCPELIAHTRQEYEDVAVKLGCDMEYLKMIRSRVWKQRICSPLFNTKQYTVDLEKLYLQMWERHAGGGKPDHLVKLQPVESSESA</sequence>
<dbReference type="InterPro" id="IPR029489">
    <property type="entry name" value="OGT/SEC/SPY_C"/>
</dbReference>
<feature type="domain" description="O-GlcNAc transferase C-terminal" evidence="5">
    <location>
        <begin position="1"/>
        <end position="153"/>
    </location>
</feature>
<protein>
    <recommendedName>
        <fullName evidence="5">O-GlcNAc transferase C-terminal domain-containing protein</fullName>
    </recommendedName>
</protein>
<organism evidence="6 7">
    <name type="scientific">Oncorhynchus mykiss</name>
    <name type="common">Rainbow trout</name>
    <name type="synonym">Salmo gairdneri</name>
    <dbReference type="NCBI Taxonomy" id="8022"/>
    <lineage>
        <taxon>Eukaryota</taxon>
        <taxon>Metazoa</taxon>
        <taxon>Chordata</taxon>
        <taxon>Craniata</taxon>
        <taxon>Vertebrata</taxon>
        <taxon>Euteleostomi</taxon>
        <taxon>Actinopterygii</taxon>
        <taxon>Neopterygii</taxon>
        <taxon>Teleostei</taxon>
        <taxon>Protacanthopterygii</taxon>
        <taxon>Salmoniformes</taxon>
        <taxon>Salmonidae</taxon>
        <taxon>Salmoninae</taxon>
        <taxon>Oncorhynchus</taxon>
    </lineage>
</organism>
<reference evidence="6" key="2">
    <citation type="submission" date="2014-03" db="EMBL/GenBank/DDBJ databases">
        <authorList>
            <person name="Genoscope - CEA"/>
        </authorList>
    </citation>
    <scope>NUCLEOTIDE SEQUENCE</scope>
</reference>
<dbReference type="PaxDb" id="8022-A0A060YBJ4"/>
<dbReference type="FunFam" id="3.40.50.2000:FF:000012">
    <property type="entry name" value="UDP-N-acetylglucosamine--peptide N-acetylglucosaminyltransferase 110 kDa subunit"/>
    <property type="match status" value="1"/>
</dbReference>
<evidence type="ECO:0000313" key="7">
    <source>
        <dbReference type="Proteomes" id="UP000193380"/>
    </source>
</evidence>
<proteinExistence type="predicted"/>
<dbReference type="InterPro" id="IPR037919">
    <property type="entry name" value="OGT"/>
</dbReference>
<name>A0A060YBJ4_ONCMY</name>
<comment type="pathway">
    <text evidence="1">Protein modification; protein glycosylation.</text>
</comment>
<dbReference type="AlphaFoldDB" id="A0A060YBJ4"/>
<dbReference type="PANTHER" id="PTHR44366:SF1">
    <property type="entry name" value="UDP-N-ACETYLGLUCOSAMINE--PEPTIDE N-ACETYLGLUCOSAMINYLTRANSFERASE 110 KDA SUBUNIT"/>
    <property type="match status" value="1"/>
</dbReference>